<evidence type="ECO:0000256" key="1">
    <source>
        <dbReference type="SAM" id="Phobius"/>
    </source>
</evidence>
<keyword evidence="3" id="KW-1185">Reference proteome</keyword>
<name>A0A516SBP9_9NEIS</name>
<dbReference type="KEGG" id="cari:FNU76_03955"/>
<keyword evidence="1" id="KW-0472">Membrane</keyword>
<sequence length="96" mass="10921">MNDSERKSIRQALALFIVTAVICSLTIAIHAVRSDASTPAKYAARTERPFQISLARTVLELPTVQPRRDRRPRRIEFRPLEPATVPMIQQASRHMV</sequence>
<accession>A0A516SBP9</accession>
<keyword evidence="1" id="KW-0812">Transmembrane</keyword>
<dbReference type="EMBL" id="CP041730">
    <property type="protein sequence ID" value="QDQ25572.1"/>
    <property type="molecule type" value="Genomic_DNA"/>
</dbReference>
<evidence type="ECO:0000313" key="3">
    <source>
        <dbReference type="Proteomes" id="UP000317550"/>
    </source>
</evidence>
<keyword evidence="1" id="KW-1133">Transmembrane helix</keyword>
<gene>
    <name evidence="2" type="ORF">FNU76_03955</name>
</gene>
<dbReference type="AlphaFoldDB" id="A0A516SBP9"/>
<evidence type="ECO:0000313" key="2">
    <source>
        <dbReference type="EMBL" id="QDQ25572.1"/>
    </source>
</evidence>
<organism evidence="2 3">
    <name type="scientific">Chitinimonas arctica</name>
    <dbReference type="NCBI Taxonomy" id="2594795"/>
    <lineage>
        <taxon>Bacteria</taxon>
        <taxon>Pseudomonadati</taxon>
        <taxon>Pseudomonadota</taxon>
        <taxon>Betaproteobacteria</taxon>
        <taxon>Neisseriales</taxon>
        <taxon>Chitinibacteraceae</taxon>
        <taxon>Chitinimonas</taxon>
    </lineage>
</organism>
<dbReference type="RefSeq" id="WP_143856497.1">
    <property type="nucleotide sequence ID" value="NZ_CP041730.1"/>
</dbReference>
<proteinExistence type="predicted"/>
<reference evidence="3" key="1">
    <citation type="submission" date="2019-07" db="EMBL/GenBank/DDBJ databases">
        <title>Chitinimonas sp. nov., isolated from Ny-Alesund, arctica soil.</title>
        <authorList>
            <person name="Xu Q."/>
            <person name="Peng F."/>
        </authorList>
    </citation>
    <scope>NUCLEOTIDE SEQUENCE [LARGE SCALE GENOMIC DNA]</scope>
    <source>
        <strain evidence="3">R3-44</strain>
    </source>
</reference>
<feature type="transmembrane region" description="Helical" evidence="1">
    <location>
        <begin position="12"/>
        <end position="32"/>
    </location>
</feature>
<dbReference type="Proteomes" id="UP000317550">
    <property type="component" value="Chromosome"/>
</dbReference>
<protein>
    <submittedName>
        <fullName evidence="2">Uncharacterized protein</fullName>
    </submittedName>
</protein>